<dbReference type="Gene3D" id="3.40.50.1820">
    <property type="entry name" value="alpha/beta hydrolase"/>
    <property type="match status" value="1"/>
</dbReference>
<evidence type="ECO:0000259" key="4">
    <source>
        <dbReference type="Pfam" id="PF00135"/>
    </source>
</evidence>
<dbReference type="GO" id="GO:0016787">
    <property type="term" value="F:hydrolase activity"/>
    <property type="evidence" value="ECO:0007669"/>
    <property type="project" value="UniProtKB-KW"/>
</dbReference>
<protein>
    <recommendedName>
        <fullName evidence="3">Carboxylic ester hydrolase</fullName>
        <ecNumber evidence="3">3.1.1.-</ecNumber>
    </recommendedName>
</protein>
<dbReference type="PROSITE" id="PS00122">
    <property type="entry name" value="CARBOXYLESTERASE_B_1"/>
    <property type="match status" value="1"/>
</dbReference>
<evidence type="ECO:0000256" key="1">
    <source>
        <dbReference type="ARBA" id="ARBA00005964"/>
    </source>
</evidence>
<dbReference type="InterPro" id="IPR050309">
    <property type="entry name" value="Type-B_Carboxylest/Lipase"/>
</dbReference>
<name>A0A1H1YS48_9MICC</name>
<accession>A0A1H1YS48</accession>
<reference evidence="6" key="1">
    <citation type="submission" date="2016-10" db="EMBL/GenBank/DDBJ databases">
        <authorList>
            <person name="Varghese N."/>
            <person name="Submissions S."/>
        </authorList>
    </citation>
    <scope>NUCLEOTIDE SEQUENCE [LARGE SCALE GENOMIC DNA]</scope>
    <source>
        <strain evidence="6">IMMIB L-1606</strain>
    </source>
</reference>
<dbReference type="InterPro" id="IPR029058">
    <property type="entry name" value="AB_hydrolase_fold"/>
</dbReference>
<dbReference type="Pfam" id="PF00135">
    <property type="entry name" value="COesterase"/>
    <property type="match status" value="1"/>
</dbReference>
<keyword evidence="6" id="KW-1185">Reference proteome</keyword>
<dbReference type="Proteomes" id="UP000198751">
    <property type="component" value="Chromosome I"/>
</dbReference>
<evidence type="ECO:0000313" key="5">
    <source>
        <dbReference type="EMBL" id="SDT24203.1"/>
    </source>
</evidence>
<dbReference type="PANTHER" id="PTHR11559">
    <property type="entry name" value="CARBOXYLESTERASE"/>
    <property type="match status" value="1"/>
</dbReference>
<dbReference type="InterPro" id="IPR019826">
    <property type="entry name" value="Carboxylesterase_B_AS"/>
</dbReference>
<sequence>MTVLRIDTPAGEVRASLRAGVVDAPGLRYGTAGPDPRNSEVSMVIAGEPQTRPAAFPQRPGTLDGLLGTALSELEQREDAFTLRVQAPAGAHGLPVLFFIPGGGFTTGSGECRWYDSPDLVRTGGFVLVTVNYRLGVTGHFGSLGDPSESTKPLRDLRAALAWVRENISAFGGDPGKVTLAGDSAGAWYAYALSTDPSVRGLAAQTLLISMPRLAPLPVEVWLSHRAAVLEALGSGLETAPVPALLDAQEAARAGLRPFPFLAAESGLVPGDLVRYAASVRRIHTRALLILTTAEESAAFLRNQPRDQFSDAGVDGFIERTFQDPALAAEMLVVPGEEADAYLRMVRAATLAQFRTPALEIAAHSPVPAQVVRFDHRSKLDGAYAAHCFPLAFIFDGTDRWADSPMMVNASEVETARVTASMRELICRFLHCGVAESSRYDAGAPRSLFIDADGVRWEPVREAEVKVLR</sequence>
<feature type="domain" description="Carboxylesterase type B" evidence="4">
    <location>
        <begin position="71"/>
        <end position="215"/>
    </location>
</feature>
<dbReference type="InterPro" id="IPR002018">
    <property type="entry name" value="CarbesteraseB"/>
</dbReference>
<dbReference type="AlphaFoldDB" id="A0A1H1YS48"/>
<gene>
    <name evidence="5" type="ORF">SAMN04489743_2133</name>
</gene>
<evidence type="ECO:0000313" key="6">
    <source>
        <dbReference type="Proteomes" id="UP000198751"/>
    </source>
</evidence>
<evidence type="ECO:0000256" key="2">
    <source>
        <dbReference type="ARBA" id="ARBA00022801"/>
    </source>
</evidence>
<organism evidence="5 6">
    <name type="scientific">Pseudarthrobacter equi</name>
    <dbReference type="NCBI Taxonomy" id="728066"/>
    <lineage>
        <taxon>Bacteria</taxon>
        <taxon>Bacillati</taxon>
        <taxon>Actinomycetota</taxon>
        <taxon>Actinomycetes</taxon>
        <taxon>Micrococcales</taxon>
        <taxon>Micrococcaceae</taxon>
        <taxon>Pseudarthrobacter</taxon>
    </lineage>
</organism>
<dbReference type="SUPFAM" id="SSF53474">
    <property type="entry name" value="alpha/beta-Hydrolases"/>
    <property type="match status" value="1"/>
</dbReference>
<keyword evidence="2 3" id="KW-0378">Hydrolase</keyword>
<comment type="similarity">
    <text evidence="1 3">Belongs to the type-B carboxylesterase/lipase family.</text>
</comment>
<dbReference type="EMBL" id="LT629779">
    <property type="protein sequence ID" value="SDT24203.1"/>
    <property type="molecule type" value="Genomic_DNA"/>
</dbReference>
<evidence type="ECO:0000256" key="3">
    <source>
        <dbReference type="RuleBase" id="RU361235"/>
    </source>
</evidence>
<proteinExistence type="inferred from homology"/>
<dbReference type="EC" id="3.1.1.-" evidence="3"/>